<feature type="transmembrane region" description="Helical" evidence="1">
    <location>
        <begin position="33"/>
        <end position="51"/>
    </location>
</feature>
<comment type="function">
    <text evidence="1">Involved in peptidoglycan biosynthesis. Transports lipid-linked peptidoglycan precursors from the inner to the outer leaflet of the cytoplasmic membrane.</text>
</comment>
<dbReference type="RefSeq" id="WP_188386883.1">
    <property type="nucleotide sequence ID" value="NZ_BMFK01000001.1"/>
</dbReference>
<dbReference type="EMBL" id="BMFK01000001">
    <property type="protein sequence ID" value="GGE57784.1"/>
    <property type="molecule type" value="Genomic_DNA"/>
</dbReference>
<comment type="similarity">
    <text evidence="1">Belongs to the Amj family.</text>
</comment>
<feature type="transmembrane region" description="Helical" evidence="1">
    <location>
        <begin position="196"/>
        <end position="216"/>
    </location>
</feature>
<keyword evidence="1" id="KW-0133">Cell shape</keyword>
<keyword evidence="1" id="KW-1003">Cell membrane</keyword>
<reference evidence="2" key="2">
    <citation type="submission" date="2020-09" db="EMBL/GenBank/DDBJ databases">
        <authorList>
            <person name="Sun Q."/>
            <person name="Zhou Y."/>
        </authorList>
    </citation>
    <scope>NUCLEOTIDE SEQUENCE</scope>
    <source>
        <strain evidence="2">CGMCC 1.12698</strain>
    </source>
</reference>
<evidence type="ECO:0000313" key="3">
    <source>
        <dbReference type="Proteomes" id="UP000605259"/>
    </source>
</evidence>
<gene>
    <name evidence="2" type="primary">ydaH</name>
    <name evidence="1" type="synonym">amj</name>
    <name evidence="2" type="ORF">GCM10007140_05190</name>
</gene>
<sequence length="274" mass="30301">MEYVTERVLFISLFIMIIHCIDTSAYATRLSGARVGYLASAFSLFNVMVIVSRMSNMIQQPLTGSLVDIAGDLSYIDALVWVEHQYRFIIAACTVGTVLGILFFPTFISLFSRALFHLSIERGSIVRLIRKCLTPSYILRACKHITVPRFSYLKGVKFKHISFSLLITNTLITAIYTVGVLSSLFAALLIPQHASTAIMASGLINGVATILIFVLVDPKVAILADEVSNRKGSYAQLKAVTLTMIVSRLLGTILAQIIFVPAAYYVAWFTKFLL</sequence>
<dbReference type="Proteomes" id="UP000605259">
    <property type="component" value="Unassembled WGS sequence"/>
</dbReference>
<proteinExistence type="inferred from homology"/>
<evidence type="ECO:0000313" key="2">
    <source>
        <dbReference type="EMBL" id="GGE57784.1"/>
    </source>
</evidence>
<keyword evidence="1" id="KW-1133">Transmembrane helix</keyword>
<dbReference type="GO" id="GO:0015648">
    <property type="term" value="F:lipid-linked peptidoglycan transporter activity"/>
    <property type="evidence" value="ECO:0007669"/>
    <property type="project" value="UniProtKB-UniRule"/>
</dbReference>
<dbReference type="GO" id="GO:0008360">
    <property type="term" value="P:regulation of cell shape"/>
    <property type="evidence" value="ECO:0007669"/>
    <property type="project" value="UniProtKB-KW"/>
</dbReference>
<keyword evidence="1" id="KW-0961">Cell wall biogenesis/degradation</keyword>
<dbReference type="GO" id="GO:0009252">
    <property type="term" value="P:peptidoglycan biosynthetic process"/>
    <property type="evidence" value="ECO:0007669"/>
    <property type="project" value="UniProtKB-UniRule"/>
</dbReference>
<dbReference type="AlphaFoldDB" id="A0A917ELJ7"/>
<comment type="pathway">
    <text evidence="1">Cell wall biogenesis; peptidoglycan biosynthesis.</text>
</comment>
<feature type="transmembrane region" description="Helical" evidence="1">
    <location>
        <begin position="163"/>
        <end position="190"/>
    </location>
</feature>
<dbReference type="GO" id="GO:0071555">
    <property type="term" value="P:cell wall organization"/>
    <property type="evidence" value="ECO:0007669"/>
    <property type="project" value="UniProtKB-KW"/>
</dbReference>
<keyword evidence="1" id="KW-0812">Transmembrane</keyword>
<reference evidence="2" key="1">
    <citation type="journal article" date="2014" name="Int. J. Syst. Evol. Microbiol.">
        <title>Complete genome sequence of Corynebacterium casei LMG S-19264T (=DSM 44701T), isolated from a smear-ripened cheese.</title>
        <authorList>
            <consortium name="US DOE Joint Genome Institute (JGI-PGF)"/>
            <person name="Walter F."/>
            <person name="Albersmeier A."/>
            <person name="Kalinowski J."/>
            <person name="Ruckert C."/>
        </authorList>
    </citation>
    <scope>NUCLEOTIDE SEQUENCE</scope>
    <source>
        <strain evidence="2">CGMCC 1.12698</strain>
    </source>
</reference>
<keyword evidence="1" id="KW-0813">Transport</keyword>
<accession>A0A917ELJ7</accession>
<keyword evidence="3" id="KW-1185">Reference proteome</keyword>
<feature type="transmembrane region" description="Helical" evidence="1">
    <location>
        <begin position="7"/>
        <end position="27"/>
    </location>
</feature>
<keyword evidence="1" id="KW-0573">Peptidoglycan synthesis</keyword>
<feature type="transmembrane region" description="Helical" evidence="1">
    <location>
        <begin position="237"/>
        <end position="267"/>
    </location>
</feature>
<evidence type="ECO:0000256" key="1">
    <source>
        <dbReference type="HAMAP-Rule" id="MF_02077"/>
    </source>
</evidence>
<dbReference type="Pfam" id="PF10997">
    <property type="entry name" value="Amj"/>
    <property type="match status" value="1"/>
</dbReference>
<name>A0A917ELJ7_9BACI</name>
<protein>
    <recommendedName>
        <fullName evidence="1">Lipid II flippase Amj</fullName>
    </recommendedName>
</protein>
<keyword evidence="1" id="KW-0472">Membrane</keyword>
<dbReference type="HAMAP" id="MF_02077">
    <property type="entry name" value="Amj_flippase"/>
    <property type="match status" value="1"/>
</dbReference>
<comment type="caution">
    <text evidence="2">The sequence shown here is derived from an EMBL/GenBank/DDBJ whole genome shotgun (WGS) entry which is preliminary data.</text>
</comment>
<dbReference type="InterPro" id="IPR021260">
    <property type="entry name" value="Amj"/>
</dbReference>
<feature type="transmembrane region" description="Helical" evidence="1">
    <location>
        <begin position="88"/>
        <end position="112"/>
    </location>
</feature>
<comment type="subcellular location">
    <subcellularLocation>
        <location evidence="1">Cell membrane</location>
        <topology evidence="1">Multi-pass membrane protein</topology>
    </subcellularLocation>
</comment>
<dbReference type="GO" id="GO:0005886">
    <property type="term" value="C:plasma membrane"/>
    <property type="evidence" value="ECO:0007669"/>
    <property type="project" value="UniProtKB-SubCell"/>
</dbReference>
<organism evidence="2 3">
    <name type="scientific">Priestia taiwanensis</name>
    <dbReference type="NCBI Taxonomy" id="1347902"/>
    <lineage>
        <taxon>Bacteria</taxon>
        <taxon>Bacillati</taxon>
        <taxon>Bacillota</taxon>
        <taxon>Bacilli</taxon>
        <taxon>Bacillales</taxon>
        <taxon>Bacillaceae</taxon>
        <taxon>Priestia</taxon>
    </lineage>
</organism>